<dbReference type="Pfam" id="PF01494">
    <property type="entry name" value="FAD_binding_3"/>
    <property type="match status" value="1"/>
</dbReference>
<dbReference type="RefSeq" id="WP_317135909.1">
    <property type="nucleotide sequence ID" value="NZ_CP043875.1"/>
</dbReference>
<proteinExistence type="predicted"/>
<dbReference type="PRINTS" id="PR00420">
    <property type="entry name" value="RNGMNOXGNASE"/>
</dbReference>
<dbReference type="PANTHER" id="PTHR42685">
    <property type="entry name" value="GERANYLGERANYL DIPHOSPHATE REDUCTASE"/>
    <property type="match status" value="1"/>
</dbReference>
<dbReference type="GO" id="GO:0016628">
    <property type="term" value="F:oxidoreductase activity, acting on the CH-CH group of donors, NAD or NADP as acceptor"/>
    <property type="evidence" value="ECO:0007669"/>
    <property type="project" value="InterPro"/>
</dbReference>
<sequence length="382" mass="41301">MYDVIVAGGGPVGSSAARFCAEEGLSVLLIEEHADFGRPVQCAGLLSSAAFKECRVSKRSVLNTVSGARVVSGLGSELSFDAGRTKAYVVDRSALDREMAEKAAVAGALIKLKTSVYGVSDSGVLTTGVDGKESFKGKMIIAADGPRSIFSRIYGMKRAGTFLSGVQAEIPYQMNENLVELHPYASPDFFGWVIPCGKNRVRVGLCGEKNVKERFDSFIAGFGRENVHHVTGTIPLGVMPKTYGHRTFFIGDAGGFAKPTSGGGIYTGIRTARHAAETALLCCEKNRFDDSLMKNYEKLWKADIGNELSFGMKMFNLRKKINDETIDSLCRAMDNPGITNDIVKYGDMDSPKKIIKKLALRPSVMRAGGAFMANELKKMILS</sequence>
<organism evidence="2 3">
    <name type="scientific">Methanochimaera problematica</name>
    <dbReference type="NCBI Taxonomy" id="2609417"/>
    <lineage>
        <taxon>Archaea</taxon>
        <taxon>Methanobacteriati</taxon>
        <taxon>Methanobacteriota</taxon>
        <taxon>Stenosarchaea group</taxon>
        <taxon>Methanomicrobia</taxon>
        <taxon>Methanomicrobiales</taxon>
        <taxon>Methanomicrobiaceae</taxon>
        <taxon>Methanochimaera</taxon>
    </lineage>
</organism>
<protein>
    <submittedName>
        <fullName evidence="2">NAD(P)/FAD-dependent oxidoreductase</fullName>
    </submittedName>
</protein>
<gene>
    <name evidence="2" type="ORF">F1737_07135</name>
</gene>
<name>A0AA97FFI0_9EURY</name>
<dbReference type="GeneID" id="85229932"/>
<feature type="domain" description="FAD-binding" evidence="1">
    <location>
        <begin position="2"/>
        <end position="161"/>
    </location>
</feature>
<dbReference type="InterPro" id="IPR050407">
    <property type="entry name" value="Geranylgeranyl_reductase"/>
</dbReference>
<dbReference type="Gene3D" id="3.50.50.60">
    <property type="entry name" value="FAD/NAD(P)-binding domain"/>
    <property type="match status" value="1"/>
</dbReference>
<dbReference type="AlphaFoldDB" id="A0AA97FFI0"/>
<dbReference type="PANTHER" id="PTHR42685:SF18">
    <property type="entry name" value="DIGERANYLGERANYLGLYCEROPHOSPHOLIPID REDUCTASE"/>
    <property type="match status" value="1"/>
</dbReference>
<reference evidence="2 3" key="1">
    <citation type="submission" date="2019-09" db="EMBL/GenBank/DDBJ databases">
        <title>The complete genome of Methanoplanus sp. FWC-SCC4.</title>
        <authorList>
            <person name="Chen S.-C."/>
            <person name="Zhou Y.-Z."/>
            <person name="Lai M.-C."/>
        </authorList>
    </citation>
    <scope>NUCLEOTIDE SEQUENCE [LARGE SCALE GENOMIC DNA]</scope>
    <source>
        <strain evidence="2 3">FWC-SCC4</strain>
    </source>
</reference>
<dbReference type="EMBL" id="CP043875">
    <property type="protein sequence ID" value="WOF16491.1"/>
    <property type="molecule type" value="Genomic_DNA"/>
</dbReference>
<keyword evidence="3" id="KW-1185">Reference proteome</keyword>
<evidence type="ECO:0000259" key="1">
    <source>
        <dbReference type="Pfam" id="PF01494"/>
    </source>
</evidence>
<evidence type="ECO:0000313" key="2">
    <source>
        <dbReference type="EMBL" id="WOF16491.1"/>
    </source>
</evidence>
<dbReference type="KEGG" id="mefw:F1737_07135"/>
<dbReference type="Gene3D" id="3.30.9.10">
    <property type="entry name" value="D-Amino Acid Oxidase, subunit A, domain 2"/>
    <property type="match status" value="1"/>
</dbReference>
<dbReference type="SUPFAM" id="SSF51905">
    <property type="entry name" value="FAD/NAD(P)-binding domain"/>
    <property type="match status" value="1"/>
</dbReference>
<dbReference type="Proteomes" id="UP001301797">
    <property type="component" value="Chromosome"/>
</dbReference>
<dbReference type="InterPro" id="IPR036188">
    <property type="entry name" value="FAD/NAD-bd_sf"/>
</dbReference>
<dbReference type="InterPro" id="IPR011777">
    <property type="entry name" value="Geranylgeranyl_Rdtase_fam"/>
</dbReference>
<dbReference type="InterPro" id="IPR002938">
    <property type="entry name" value="FAD-bd"/>
</dbReference>
<dbReference type="NCBIfam" id="TIGR02032">
    <property type="entry name" value="GG-red-SF"/>
    <property type="match status" value="1"/>
</dbReference>
<dbReference type="GO" id="GO:0071949">
    <property type="term" value="F:FAD binding"/>
    <property type="evidence" value="ECO:0007669"/>
    <property type="project" value="InterPro"/>
</dbReference>
<accession>A0AA97FFI0</accession>
<evidence type="ECO:0000313" key="3">
    <source>
        <dbReference type="Proteomes" id="UP001301797"/>
    </source>
</evidence>